<dbReference type="PROSITE" id="PS51841">
    <property type="entry name" value="LTD"/>
    <property type="match status" value="1"/>
</dbReference>
<feature type="domain" description="LTD" evidence="1">
    <location>
        <begin position="217"/>
        <end position="327"/>
    </location>
</feature>
<protein>
    <submittedName>
        <fullName evidence="2">DUF2278 family protein</fullName>
    </submittedName>
</protein>
<evidence type="ECO:0000313" key="2">
    <source>
        <dbReference type="EMBL" id="MBD0378593.1"/>
    </source>
</evidence>
<name>A0A926KLQ9_9BACL</name>
<dbReference type="InterPro" id="IPR036415">
    <property type="entry name" value="Lamin_tail_dom_sf"/>
</dbReference>
<evidence type="ECO:0000313" key="3">
    <source>
        <dbReference type="Proteomes" id="UP000650466"/>
    </source>
</evidence>
<organism evidence="2 3">
    <name type="scientific">Paenibacillus sedimenti</name>
    <dbReference type="NCBI Taxonomy" id="2770274"/>
    <lineage>
        <taxon>Bacteria</taxon>
        <taxon>Bacillati</taxon>
        <taxon>Bacillota</taxon>
        <taxon>Bacilli</taxon>
        <taxon>Bacillales</taxon>
        <taxon>Paenibacillaceae</taxon>
        <taxon>Paenibacillus</taxon>
    </lineage>
</organism>
<dbReference type="Proteomes" id="UP000650466">
    <property type="component" value="Unassembled WGS sequence"/>
</dbReference>
<reference evidence="2" key="1">
    <citation type="submission" date="2020-09" db="EMBL/GenBank/DDBJ databases">
        <title>Draft Genome Sequence of Paenibacillus sp. WST5.</title>
        <authorList>
            <person name="Bao Z."/>
        </authorList>
    </citation>
    <scope>NUCLEOTIDE SEQUENCE</scope>
    <source>
        <strain evidence="2">WST5</strain>
    </source>
</reference>
<comment type="caution">
    <text evidence="2">The sequence shown here is derived from an EMBL/GenBank/DDBJ whole genome shotgun (WGS) entry which is preliminary data.</text>
</comment>
<dbReference type="AlphaFoldDB" id="A0A926KLQ9"/>
<dbReference type="Pfam" id="PF10042">
    <property type="entry name" value="DUF2278"/>
    <property type="match status" value="1"/>
</dbReference>
<keyword evidence="3" id="KW-1185">Reference proteome</keyword>
<dbReference type="SUPFAM" id="SSF74853">
    <property type="entry name" value="Lamin A/C globular tail domain"/>
    <property type="match status" value="1"/>
</dbReference>
<accession>A0A926KLQ9</accession>
<gene>
    <name evidence="2" type="ORF">ICC18_00465</name>
</gene>
<evidence type="ECO:0000259" key="1">
    <source>
        <dbReference type="PROSITE" id="PS51841"/>
    </source>
</evidence>
<dbReference type="Pfam" id="PF00932">
    <property type="entry name" value="LTD"/>
    <property type="match status" value="1"/>
</dbReference>
<dbReference type="Gene3D" id="2.60.40.1260">
    <property type="entry name" value="Lamin Tail domain"/>
    <property type="match status" value="1"/>
</dbReference>
<dbReference type="EMBL" id="JACVVD010000001">
    <property type="protein sequence ID" value="MBD0378593.1"/>
    <property type="molecule type" value="Genomic_DNA"/>
</dbReference>
<proteinExistence type="predicted"/>
<sequence>MPIHPYGLLKCKVHDRRLGTNENPHYQVHTIANNEHFRIAINVKSQLRPSELLYCTIEHFQHVMTAELPGMPFGFSPLASKPDGQALDYIRSNLFDRRNMLPLAFNIPGRDNDLNEKLDFYIRRAMETDDAVLYAFGERWGPEHGKADKIFGFEPGNGIHNIHMNQGNSGTFKKDDGVYQDGGLLIHFPSEDRWIAVFLAFQSQSWHTDDNSGHVITGPTEEPVLDTDAAPFQVEGGVIRIAGAVVLTEDGSSETVTLLNASNRSVDLTGWVIANKAKQKYKIHGIIKPGQFMSILVAEPAFFRDKGDIITLLDRRGIKVAGVSYTKHQVKPGWTILF</sequence>
<dbReference type="InterPro" id="IPR001322">
    <property type="entry name" value="Lamin_tail_dom"/>
</dbReference>
<dbReference type="InterPro" id="IPR019268">
    <property type="entry name" value="DUF2278"/>
</dbReference>